<keyword evidence="2" id="KW-1185">Reference proteome</keyword>
<organism evidence="1 2">
    <name type="scientific">Thalictrum thalictroides</name>
    <name type="common">Rue-anemone</name>
    <name type="synonym">Anemone thalictroides</name>
    <dbReference type="NCBI Taxonomy" id="46969"/>
    <lineage>
        <taxon>Eukaryota</taxon>
        <taxon>Viridiplantae</taxon>
        <taxon>Streptophyta</taxon>
        <taxon>Embryophyta</taxon>
        <taxon>Tracheophyta</taxon>
        <taxon>Spermatophyta</taxon>
        <taxon>Magnoliopsida</taxon>
        <taxon>Ranunculales</taxon>
        <taxon>Ranunculaceae</taxon>
        <taxon>Thalictroideae</taxon>
        <taxon>Thalictrum</taxon>
    </lineage>
</organism>
<protein>
    <submittedName>
        <fullName evidence="1">Uncharacterized protein</fullName>
    </submittedName>
</protein>
<accession>A0A7J6X7U2</accession>
<comment type="caution">
    <text evidence="1">The sequence shown here is derived from an EMBL/GenBank/DDBJ whole genome shotgun (WGS) entry which is preliminary data.</text>
</comment>
<dbReference type="EMBL" id="JABWDY010003644">
    <property type="protein sequence ID" value="KAF5205784.1"/>
    <property type="molecule type" value="Genomic_DNA"/>
</dbReference>
<sequence length="137" mass="16222">MARPRRAVRSVRERWARLRRFETLIARFFVVVRRSMCDAHFNDFEGFQNGLHEVCTMISVADPIVEEQISVYFHHSAKITYQVWKEYREWLMSDMGEPIRSICLPWCTYGRRAQLVCVACRGEDAILVDTESENEED</sequence>
<evidence type="ECO:0000313" key="2">
    <source>
        <dbReference type="Proteomes" id="UP000554482"/>
    </source>
</evidence>
<reference evidence="1 2" key="1">
    <citation type="submission" date="2020-06" db="EMBL/GenBank/DDBJ databases">
        <title>Transcriptomic and genomic resources for Thalictrum thalictroides and T. hernandezii: Facilitating candidate gene discovery in an emerging model plant lineage.</title>
        <authorList>
            <person name="Arias T."/>
            <person name="Riano-Pachon D.M."/>
            <person name="Di Stilio V.S."/>
        </authorList>
    </citation>
    <scope>NUCLEOTIDE SEQUENCE [LARGE SCALE GENOMIC DNA]</scope>
    <source>
        <strain evidence="2">cv. WT478/WT964</strain>
        <tissue evidence="1">Leaves</tissue>
    </source>
</reference>
<dbReference type="Proteomes" id="UP000554482">
    <property type="component" value="Unassembled WGS sequence"/>
</dbReference>
<proteinExistence type="predicted"/>
<gene>
    <name evidence="1" type="ORF">FRX31_004629</name>
</gene>
<dbReference type="AlphaFoldDB" id="A0A7J6X7U2"/>
<evidence type="ECO:0000313" key="1">
    <source>
        <dbReference type="EMBL" id="KAF5205784.1"/>
    </source>
</evidence>
<name>A0A7J6X7U2_THATH</name>